<evidence type="ECO:0000313" key="2">
    <source>
        <dbReference type="EMBL" id="WOO82648.1"/>
    </source>
</evidence>
<feature type="region of interest" description="Disordered" evidence="1">
    <location>
        <begin position="229"/>
        <end position="249"/>
    </location>
</feature>
<protein>
    <submittedName>
        <fullName evidence="2">Purtative protein</fullName>
    </submittedName>
</protein>
<dbReference type="PIRSF" id="PIRSF010372">
    <property type="entry name" value="PaiB"/>
    <property type="match status" value="1"/>
</dbReference>
<dbReference type="SUPFAM" id="SSF50475">
    <property type="entry name" value="FMN-binding split barrel"/>
    <property type="match status" value="1"/>
</dbReference>
<sequence>MYIRPVHAELDVAKLHDFVRTWPLGQFTTAIPHPTIDTLQTTHIPWVLYADEGEFGVLRGHMARANPQAKAIVAQAAGSPVHELADDALVLFTSPHNAYVTPRYMTATKQENGKVTPTWVFGAAQVYGRVRAYTSGTEADAFLSQQVDALTRQQEATVPGKPWTVDEAPESYNARLRKAIIGLEITITKIEGRFKFSQDEADGDWEGIRQGFKAEGSVLGAEVVKAMEERGGDRPSLVAERAAGASASS</sequence>
<dbReference type="AlphaFoldDB" id="A0AAF1BRV1"/>
<dbReference type="EMBL" id="CP086717">
    <property type="protein sequence ID" value="WOO82648.1"/>
    <property type="molecule type" value="Genomic_DNA"/>
</dbReference>
<gene>
    <name evidence="2" type="primary">AN10108_0</name>
    <name evidence="2" type="ORF">LOC62_04G006130</name>
</gene>
<organism evidence="2 3">
    <name type="scientific">Vanrija pseudolonga</name>
    <dbReference type="NCBI Taxonomy" id="143232"/>
    <lineage>
        <taxon>Eukaryota</taxon>
        <taxon>Fungi</taxon>
        <taxon>Dikarya</taxon>
        <taxon>Basidiomycota</taxon>
        <taxon>Agaricomycotina</taxon>
        <taxon>Tremellomycetes</taxon>
        <taxon>Trichosporonales</taxon>
        <taxon>Trichosporonaceae</taxon>
        <taxon>Vanrija</taxon>
    </lineage>
</organism>
<dbReference type="Proteomes" id="UP000827549">
    <property type="component" value="Chromosome 4"/>
</dbReference>
<dbReference type="Pfam" id="PF04299">
    <property type="entry name" value="FMN_bind_2"/>
    <property type="match status" value="1"/>
</dbReference>
<evidence type="ECO:0000256" key="1">
    <source>
        <dbReference type="SAM" id="MobiDB-lite"/>
    </source>
</evidence>
<name>A0AAF1BRV1_9TREE</name>
<dbReference type="InterPro" id="IPR007396">
    <property type="entry name" value="TR_PAI2-type"/>
</dbReference>
<dbReference type="PANTHER" id="PTHR35802:SF1">
    <property type="entry name" value="PROTEASE SYNTHASE AND SPORULATION PROTEIN PAI 2"/>
    <property type="match status" value="1"/>
</dbReference>
<proteinExistence type="predicted"/>
<evidence type="ECO:0000313" key="3">
    <source>
        <dbReference type="Proteomes" id="UP000827549"/>
    </source>
</evidence>
<dbReference type="InterPro" id="IPR012349">
    <property type="entry name" value="Split_barrel_FMN-bd"/>
</dbReference>
<dbReference type="Gene3D" id="2.30.110.10">
    <property type="entry name" value="Electron Transport, Fmn-binding Protein, Chain A"/>
    <property type="match status" value="1"/>
</dbReference>
<dbReference type="PANTHER" id="PTHR35802">
    <property type="entry name" value="PROTEASE SYNTHASE AND SPORULATION PROTEIN PAI 2"/>
    <property type="match status" value="1"/>
</dbReference>
<dbReference type="GeneID" id="87809357"/>
<accession>A0AAF1BRV1</accession>
<keyword evidence="3" id="KW-1185">Reference proteome</keyword>
<dbReference type="RefSeq" id="XP_062628680.1">
    <property type="nucleotide sequence ID" value="XM_062772696.1"/>
</dbReference>
<reference evidence="2" key="1">
    <citation type="submission" date="2023-10" db="EMBL/GenBank/DDBJ databases">
        <authorList>
            <person name="Noh H."/>
        </authorList>
    </citation>
    <scope>NUCLEOTIDE SEQUENCE</scope>
    <source>
        <strain evidence="2">DUCC4014</strain>
    </source>
</reference>